<dbReference type="InterPro" id="IPR002692">
    <property type="entry name" value="S45"/>
</dbReference>
<dbReference type="Pfam" id="PF01804">
    <property type="entry name" value="Penicil_amidase"/>
    <property type="match status" value="1"/>
</dbReference>
<dbReference type="GO" id="GO:0016811">
    <property type="term" value="F:hydrolase activity, acting on carbon-nitrogen (but not peptide) bonds, in linear amides"/>
    <property type="evidence" value="ECO:0007669"/>
    <property type="project" value="InterPro"/>
</dbReference>
<proteinExistence type="inferred from homology"/>
<sequence length="56" mass="6135">MITKGDLKACLPDVTSTMTLKGIGASVDVYRDEWGIPHIQALTERDLHYAQGFVTA</sequence>
<dbReference type="InterPro" id="IPR029055">
    <property type="entry name" value="Ntn_hydrolases_N"/>
</dbReference>
<dbReference type="AlphaFoldDB" id="A0A383EL06"/>
<gene>
    <name evidence="2" type="ORF">METZ01_LOCUS510456</name>
</gene>
<evidence type="ECO:0000256" key="1">
    <source>
        <dbReference type="ARBA" id="ARBA00006586"/>
    </source>
</evidence>
<protein>
    <submittedName>
        <fullName evidence="2">Uncharacterized protein</fullName>
    </submittedName>
</protein>
<accession>A0A383EL06</accession>
<dbReference type="GO" id="GO:0017000">
    <property type="term" value="P:antibiotic biosynthetic process"/>
    <property type="evidence" value="ECO:0007669"/>
    <property type="project" value="InterPro"/>
</dbReference>
<name>A0A383EL06_9ZZZZ</name>
<dbReference type="Gene3D" id="1.10.439.10">
    <property type="entry name" value="Penicillin Amidohydrolase, domain 1"/>
    <property type="match status" value="1"/>
</dbReference>
<comment type="similarity">
    <text evidence="1">Belongs to the peptidase S45 family.</text>
</comment>
<dbReference type="EMBL" id="UINC01226918">
    <property type="protein sequence ID" value="SVE57602.1"/>
    <property type="molecule type" value="Genomic_DNA"/>
</dbReference>
<reference evidence="2" key="1">
    <citation type="submission" date="2018-05" db="EMBL/GenBank/DDBJ databases">
        <authorList>
            <person name="Lanie J.A."/>
            <person name="Ng W.-L."/>
            <person name="Kazmierczak K.M."/>
            <person name="Andrzejewski T.M."/>
            <person name="Davidsen T.M."/>
            <person name="Wayne K.J."/>
            <person name="Tettelin H."/>
            <person name="Glass J.I."/>
            <person name="Rusch D."/>
            <person name="Podicherti R."/>
            <person name="Tsui H.-C.T."/>
            <person name="Winkler M.E."/>
        </authorList>
    </citation>
    <scope>NUCLEOTIDE SEQUENCE</scope>
</reference>
<dbReference type="PANTHER" id="PTHR34218:SF4">
    <property type="entry name" value="ACYL-HOMOSERINE LACTONE ACYLASE QUIP"/>
    <property type="match status" value="1"/>
</dbReference>
<dbReference type="InterPro" id="IPR023343">
    <property type="entry name" value="Penicillin_amidase_dom1"/>
</dbReference>
<feature type="non-terminal residue" evidence="2">
    <location>
        <position position="56"/>
    </location>
</feature>
<evidence type="ECO:0000313" key="2">
    <source>
        <dbReference type="EMBL" id="SVE57602.1"/>
    </source>
</evidence>
<dbReference type="PANTHER" id="PTHR34218">
    <property type="entry name" value="PEPTIDASE S45 PENICILLIN AMIDASE"/>
    <property type="match status" value="1"/>
</dbReference>
<dbReference type="SUPFAM" id="SSF56235">
    <property type="entry name" value="N-terminal nucleophile aminohydrolases (Ntn hydrolases)"/>
    <property type="match status" value="1"/>
</dbReference>
<organism evidence="2">
    <name type="scientific">marine metagenome</name>
    <dbReference type="NCBI Taxonomy" id="408172"/>
    <lineage>
        <taxon>unclassified sequences</taxon>
        <taxon>metagenomes</taxon>
        <taxon>ecological metagenomes</taxon>
    </lineage>
</organism>